<evidence type="ECO:0000313" key="8">
    <source>
        <dbReference type="EMBL" id="ABK98864.1"/>
    </source>
</evidence>
<dbReference type="GO" id="GO:0000041">
    <property type="term" value="P:transition metal ion transport"/>
    <property type="evidence" value="ECO:0007669"/>
    <property type="project" value="InterPro"/>
</dbReference>
<keyword evidence="4 7" id="KW-0812">Transmembrane</keyword>
<keyword evidence="3" id="KW-1003">Cell membrane</keyword>
<dbReference type="eggNOG" id="COG0310">
    <property type="taxonomic scope" value="Bacteria"/>
</dbReference>
<evidence type="ECO:0000256" key="4">
    <source>
        <dbReference type="ARBA" id="ARBA00022692"/>
    </source>
</evidence>
<dbReference type="Proteomes" id="UP000006732">
    <property type="component" value="Chromosome"/>
</dbReference>
<dbReference type="HOGENOM" id="CLU_052508_2_1_7"/>
<keyword evidence="6 7" id="KW-0472">Membrane</keyword>
<dbReference type="EMBL" id="CP000482">
    <property type="protein sequence ID" value="ABK98864.1"/>
    <property type="molecule type" value="Genomic_DNA"/>
</dbReference>
<evidence type="ECO:0000256" key="3">
    <source>
        <dbReference type="ARBA" id="ARBA00022475"/>
    </source>
</evidence>
<proteinExistence type="predicted"/>
<feature type="transmembrane region" description="Helical" evidence="7">
    <location>
        <begin position="41"/>
        <end position="62"/>
    </location>
</feature>
<evidence type="ECO:0000313" key="9">
    <source>
        <dbReference type="Proteomes" id="UP000006732"/>
    </source>
</evidence>
<dbReference type="AlphaFoldDB" id="A1ANE4"/>
<evidence type="ECO:0000256" key="7">
    <source>
        <dbReference type="SAM" id="Phobius"/>
    </source>
</evidence>
<feature type="transmembrane region" description="Helical" evidence="7">
    <location>
        <begin position="183"/>
        <end position="203"/>
    </location>
</feature>
<dbReference type="Pfam" id="PF01891">
    <property type="entry name" value="CbiM"/>
    <property type="match status" value="1"/>
</dbReference>
<dbReference type="PANTHER" id="PTHR34229">
    <property type="entry name" value="METAL TRANSPORT PROTEIN HI_1621-RELATED"/>
    <property type="match status" value="1"/>
</dbReference>
<keyword evidence="5 7" id="KW-1133">Transmembrane helix</keyword>
<feature type="transmembrane region" description="Helical" evidence="7">
    <location>
        <begin position="104"/>
        <end position="130"/>
    </location>
</feature>
<feature type="transmembrane region" description="Helical" evidence="7">
    <location>
        <begin position="142"/>
        <end position="163"/>
    </location>
</feature>
<feature type="transmembrane region" description="Helical" evidence="7">
    <location>
        <begin position="74"/>
        <end position="98"/>
    </location>
</feature>
<accession>A1ANE4</accession>
<dbReference type="OrthoDB" id="5395048at2"/>
<dbReference type="RefSeq" id="WP_011735166.1">
    <property type="nucleotide sequence ID" value="NC_008609.1"/>
</dbReference>
<dbReference type="InterPro" id="IPR002751">
    <property type="entry name" value="CbiM/NikMN"/>
</dbReference>
<comment type="subcellular location">
    <subcellularLocation>
        <location evidence="1">Cell membrane</location>
        <topology evidence="1">Multi-pass membrane protein</topology>
    </subcellularLocation>
</comment>
<name>A1ANE4_PELPD</name>
<dbReference type="KEGG" id="ppd:Ppro_1243"/>
<evidence type="ECO:0000256" key="5">
    <source>
        <dbReference type="ARBA" id="ARBA00022989"/>
    </source>
</evidence>
<evidence type="ECO:0000256" key="1">
    <source>
        <dbReference type="ARBA" id="ARBA00004651"/>
    </source>
</evidence>
<evidence type="ECO:0000256" key="6">
    <source>
        <dbReference type="ARBA" id="ARBA00023136"/>
    </source>
</evidence>
<dbReference type="Gene3D" id="1.10.1760.20">
    <property type="match status" value="1"/>
</dbReference>
<keyword evidence="2" id="KW-0813">Transport</keyword>
<protein>
    <submittedName>
        <fullName evidence="8">Cobalamin (Vitamin B12) biosynthesis CbiM protein</fullName>
    </submittedName>
</protein>
<reference evidence="8 9" key="1">
    <citation type="submission" date="2006-10" db="EMBL/GenBank/DDBJ databases">
        <title>Complete sequence of chromosome of Pelobacter propionicus DSM 2379.</title>
        <authorList>
            <consortium name="US DOE Joint Genome Institute"/>
            <person name="Copeland A."/>
            <person name="Lucas S."/>
            <person name="Lapidus A."/>
            <person name="Barry K."/>
            <person name="Detter J.C."/>
            <person name="Glavina del Rio T."/>
            <person name="Hammon N."/>
            <person name="Israni S."/>
            <person name="Dalin E."/>
            <person name="Tice H."/>
            <person name="Pitluck S."/>
            <person name="Saunders E."/>
            <person name="Brettin T."/>
            <person name="Bruce D."/>
            <person name="Han C."/>
            <person name="Tapia R."/>
            <person name="Schmutz J."/>
            <person name="Larimer F."/>
            <person name="Land M."/>
            <person name="Hauser L."/>
            <person name="Kyrpides N."/>
            <person name="Kim E."/>
            <person name="Lovley D."/>
            <person name="Richardson P."/>
        </authorList>
    </citation>
    <scope>NUCLEOTIDE SEQUENCE [LARGE SCALE GENOMIC DNA]</scope>
    <source>
        <strain evidence="9">DSM 2379 / NBRC 103807 / OttBd1</strain>
    </source>
</reference>
<dbReference type="GO" id="GO:0005886">
    <property type="term" value="C:plasma membrane"/>
    <property type="evidence" value="ECO:0007669"/>
    <property type="project" value="UniProtKB-SubCell"/>
</dbReference>
<evidence type="ECO:0000256" key="2">
    <source>
        <dbReference type="ARBA" id="ARBA00022448"/>
    </source>
</evidence>
<sequence>MHMADALLSPAVGGSMWLLSGAAIARCSARVRTEANDSRTPLMGVLGAFVFAAQMFTFAIPGTGSSGHLCGGTLLALLLGPHAAFLTLASVLVVQALLFGDGGLLALGCNIFNMAFVTMFVVYPLLFCCLPGALRSTWRMGAAIVMTAVLSLQLGALCVALETCLSGISELPLSAFMLLLQPIHLAMGLVEGGMTLAIVVFVARARPDIFTGGVLEAIFTAPPQKYGLDQNQM</sequence>
<dbReference type="STRING" id="338966.Ppro_1243"/>
<dbReference type="PANTHER" id="PTHR34229:SF1">
    <property type="entry name" value="METAL TRANSPORT PROTEIN HI_1621-RELATED"/>
    <property type="match status" value="1"/>
</dbReference>
<keyword evidence="9" id="KW-1185">Reference proteome</keyword>
<gene>
    <name evidence="8" type="ordered locus">Ppro_1243</name>
</gene>
<organism evidence="8 9">
    <name type="scientific">Pelobacter propionicus (strain DSM 2379 / NBRC 103807 / OttBd1)</name>
    <dbReference type="NCBI Taxonomy" id="338966"/>
    <lineage>
        <taxon>Bacteria</taxon>
        <taxon>Pseudomonadati</taxon>
        <taxon>Thermodesulfobacteriota</taxon>
        <taxon>Desulfuromonadia</taxon>
        <taxon>Desulfuromonadales</taxon>
        <taxon>Desulfuromonadaceae</taxon>
        <taxon>Pelobacter</taxon>
    </lineage>
</organism>